<reference evidence="1 2" key="1">
    <citation type="journal article" date="2019" name="Nat. Ecol. Evol.">
        <title>Megaphylogeny resolves global patterns of mushroom evolution.</title>
        <authorList>
            <person name="Varga T."/>
            <person name="Krizsan K."/>
            <person name="Foldi C."/>
            <person name="Dima B."/>
            <person name="Sanchez-Garcia M."/>
            <person name="Sanchez-Ramirez S."/>
            <person name="Szollosi G.J."/>
            <person name="Szarkandi J.G."/>
            <person name="Papp V."/>
            <person name="Albert L."/>
            <person name="Andreopoulos W."/>
            <person name="Angelini C."/>
            <person name="Antonin V."/>
            <person name="Barry K.W."/>
            <person name="Bougher N.L."/>
            <person name="Buchanan P."/>
            <person name="Buyck B."/>
            <person name="Bense V."/>
            <person name="Catcheside P."/>
            <person name="Chovatia M."/>
            <person name="Cooper J."/>
            <person name="Damon W."/>
            <person name="Desjardin D."/>
            <person name="Finy P."/>
            <person name="Geml J."/>
            <person name="Haridas S."/>
            <person name="Hughes K."/>
            <person name="Justo A."/>
            <person name="Karasinski D."/>
            <person name="Kautmanova I."/>
            <person name="Kiss B."/>
            <person name="Kocsube S."/>
            <person name="Kotiranta H."/>
            <person name="LaButti K.M."/>
            <person name="Lechner B.E."/>
            <person name="Liimatainen K."/>
            <person name="Lipzen A."/>
            <person name="Lukacs Z."/>
            <person name="Mihaltcheva S."/>
            <person name="Morgado L.N."/>
            <person name="Niskanen T."/>
            <person name="Noordeloos M.E."/>
            <person name="Ohm R.A."/>
            <person name="Ortiz-Santana B."/>
            <person name="Ovrebo C."/>
            <person name="Racz N."/>
            <person name="Riley R."/>
            <person name="Savchenko A."/>
            <person name="Shiryaev A."/>
            <person name="Soop K."/>
            <person name="Spirin V."/>
            <person name="Szebenyi C."/>
            <person name="Tomsovsky M."/>
            <person name="Tulloss R.E."/>
            <person name="Uehling J."/>
            <person name="Grigoriev I.V."/>
            <person name="Vagvolgyi C."/>
            <person name="Papp T."/>
            <person name="Martin F.M."/>
            <person name="Miettinen O."/>
            <person name="Hibbett D.S."/>
            <person name="Nagy L.G."/>
        </authorList>
    </citation>
    <scope>NUCLEOTIDE SEQUENCE [LARGE SCALE GENOMIC DNA]</scope>
    <source>
        <strain evidence="1 2">HHB13444</strain>
    </source>
</reference>
<organism evidence="1 2">
    <name type="scientific">Polyporus arcularius HHB13444</name>
    <dbReference type="NCBI Taxonomy" id="1314778"/>
    <lineage>
        <taxon>Eukaryota</taxon>
        <taxon>Fungi</taxon>
        <taxon>Dikarya</taxon>
        <taxon>Basidiomycota</taxon>
        <taxon>Agaricomycotina</taxon>
        <taxon>Agaricomycetes</taxon>
        <taxon>Polyporales</taxon>
        <taxon>Polyporaceae</taxon>
        <taxon>Polyporus</taxon>
    </lineage>
</organism>
<dbReference type="EMBL" id="ML211358">
    <property type="protein sequence ID" value="TFK83879.1"/>
    <property type="molecule type" value="Genomic_DNA"/>
</dbReference>
<gene>
    <name evidence="1" type="ORF">K466DRAFT_243881</name>
</gene>
<dbReference type="InParanoid" id="A0A5C3P4E3"/>
<evidence type="ECO:0000313" key="1">
    <source>
        <dbReference type="EMBL" id="TFK83879.1"/>
    </source>
</evidence>
<keyword evidence="2" id="KW-1185">Reference proteome</keyword>
<accession>A0A5C3P4E3</accession>
<name>A0A5C3P4E3_9APHY</name>
<evidence type="ECO:0000313" key="2">
    <source>
        <dbReference type="Proteomes" id="UP000308197"/>
    </source>
</evidence>
<proteinExistence type="predicted"/>
<sequence length="200" mass="22264">MVLSNFLLPVSFRRHLERSAIAASRCLGPPRGRCNSLLYDDELYHRSSLGSGGEMKLVDVPASSTSANFELLSVFWTPPSGASCIAAGLAELSLSLQTSRMPGLGNAGVRPRGDPILLPRTPRWGHLWRMQPPWVHTSSTIRGRRRICLGDLRQRLRCGSQLRARWLRYTLSWPPDAFTRLTSLQSCTTRPDRSGAIIPE</sequence>
<dbReference type="AlphaFoldDB" id="A0A5C3P4E3"/>
<protein>
    <submittedName>
        <fullName evidence="1">Uncharacterized protein</fullName>
    </submittedName>
</protein>
<dbReference type="Proteomes" id="UP000308197">
    <property type="component" value="Unassembled WGS sequence"/>
</dbReference>